<name>A0A9Q9CJT7_9FIRM</name>
<evidence type="ECO:0000313" key="1">
    <source>
        <dbReference type="EMBL" id="UUF07614.1"/>
    </source>
</evidence>
<dbReference type="RefSeq" id="WP_055275754.1">
    <property type="nucleotide sequence ID" value="NZ_CP071250.1"/>
</dbReference>
<dbReference type="InterPro" id="IPR007546">
    <property type="entry name" value="DUF503"/>
</dbReference>
<evidence type="ECO:0000313" key="2">
    <source>
        <dbReference type="Proteomes" id="UP001058072"/>
    </source>
</evidence>
<protein>
    <submittedName>
        <fullName evidence="1">DUF503 domain-containing protein</fullName>
    </submittedName>
</protein>
<dbReference type="SUPFAM" id="SSF103007">
    <property type="entry name" value="Hypothetical protein TT1725"/>
    <property type="match status" value="1"/>
</dbReference>
<organism evidence="1 2">
    <name type="scientific">Turicibacter bilis</name>
    <dbReference type="NCBI Taxonomy" id="2735723"/>
    <lineage>
        <taxon>Bacteria</taxon>
        <taxon>Bacillati</taxon>
        <taxon>Bacillota</taxon>
        <taxon>Erysipelotrichia</taxon>
        <taxon>Erysipelotrichales</taxon>
        <taxon>Turicibacteraceae</taxon>
        <taxon>Turicibacter</taxon>
    </lineage>
</organism>
<dbReference type="Proteomes" id="UP001058072">
    <property type="component" value="Chromosome"/>
</dbReference>
<dbReference type="PANTHER" id="PTHR36441">
    <property type="entry name" value="HYPOTHETICAL CYTOSOLIC PROTEIN"/>
    <property type="match status" value="1"/>
</dbReference>
<dbReference type="InterPro" id="IPR036746">
    <property type="entry name" value="TT1725-like_sf"/>
</dbReference>
<accession>A0A9Q9CJT7</accession>
<dbReference type="AlphaFoldDB" id="A0A9Q9CJT7"/>
<dbReference type="EMBL" id="CP071250">
    <property type="protein sequence ID" value="UUF07614.1"/>
    <property type="molecule type" value="Genomic_DNA"/>
</dbReference>
<reference evidence="1" key="1">
    <citation type="submission" date="2021-03" db="EMBL/GenBank/DDBJ databases">
        <title>Comparative Genomics and Metabolomics in the genus Turicibacter.</title>
        <authorList>
            <person name="Maki J."/>
            <person name="Looft T."/>
        </authorList>
    </citation>
    <scope>NUCLEOTIDE SEQUENCE</scope>
    <source>
        <strain evidence="1">ISU324</strain>
    </source>
</reference>
<sequence>MKIGCLEIKLGAPWVHSLKEKRMIVRSLVAKIRNTFNVSVHEIDDHDVHQQIVLGITTGSNSTAQLQSVLDQVINFIESNYEVSIDEIQIDIL</sequence>
<dbReference type="PANTHER" id="PTHR36441:SF1">
    <property type="entry name" value="DUF503 DOMAIN-CONTAINING PROTEIN"/>
    <property type="match status" value="1"/>
</dbReference>
<dbReference type="Pfam" id="PF04456">
    <property type="entry name" value="DUF503"/>
    <property type="match status" value="1"/>
</dbReference>
<proteinExistence type="predicted"/>
<dbReference type="Gene3D" id="3.30.70.1120">
    <property type="entry name" value="TT1725-like"/>
    <property type="match status" value="1"/>
</dbReference>
<gene>
    <name evidence="1" type="ORF">J0J70_08215</name>
</gene>